<dbReference type="Proteomes" id="UP001295423">
    <property type="component" value="Unassembled WGS sequence"/>
</dbReference>
<organism evidence="2 3">
    <name type="scientific">Cylindrotheca closterium</name>
    <dbReference type="NCBI Taxonomy" id="2856"/>
    <lineage>
        <taxon>Eukaryota</taxon>
        <taxon>Sar</taxon>
        <taxon>Stramenopiles</taxon>
        <taxon>Ochrophyta</taxon>
        <taxon>Bacillariophyta</taxon>
        <taxon>Bacillariophyceae</taxon>
        <taxon>Bacillariophycidae</taxon>
        <taxon>Bacillariales</taxon>
        <taxon>Bacillariaceae</taxon>
        <taxon>Cylindrotheca</taxon>
    </lineage>
</organism>
<evidence type="ECO:0000313" key="3">
    <source>
        <dbReference type="Proteomes" id="UP001295423"/>
    </source>
</evidence>
<accession>A0AAD2CN54</accession>
<gene>
    <name evidence="2" type="ORF">CYCCA115_LOCUS5312</name>
</gene>
<dbReference type="InterPro" id="IPR002110">
    <property type="entry name" value="Ankyrin_rpt"/>
</dbReference>
<keyword evidence="3" id="KW-1185">Reference proteome</keyword>
<sequence>MVSKTIGLNPMNQNSSYVTVESETQSNGRFQQSLFELIQLRQWDSVKNYVEERPKSVYSMNKSKRRLAIHELCQAAASMLDPDNEEEYSDDEDDEPPEDETPREQNLDSLKSDNRQICELVQLVIDTSYRLGPARVVPPEHDSDSESSSSETDASVEIHESILTVKDGEQKTPLHILCENSADTQLMKVLFNGTREANSQAGAPSAQALITATDRRGCTPLHYIAYSRECPISSLRFMMDHCESTPEIDPTVCQDPDGETPLHWAMEGYMSARRISELLRHSTRALRVRNNSGHLPFDRFVTNFVSYNWQEHEVVAREAWDVMQSYLKAAIGWREDADTVWMPLHAVASTSFILPTIIYEMALQFHQEDLSKADRDGWLPLHRACARKSEEDAEANSKLAVSLLKVYPQAAYRPTFDTNQLPLHVAIESSNSWQLISALLAVYPSSLNMSDPTTGLWPFLVAGSRDTESVQTSYNLLRADPSILCVALRNIASKDGIRASNALRELKLGDSDH</sequence>
<dbReference type="PANTHER" id="PTHR24121:SF21">
    <property type="entry name" value="ANKYRIN REPEAT FAMILY PROTEIN"/>
    <property type="match status" value="1"/>
</dbReference>
<reference evidence="2" key="1">
    <citation type="submission" date="2023-08" db="EMBL/GenBank/DDBJ databases">
        <authorList>
            <person name="Audoor S."/>
            <person name="Bilcke G."/>
        </authorList>
    </citation>
    <scope>NUCLEOTIDE SEQUENCE</scope>
</reference>
<dbReference type="SMART" id="SM00248">
    <property type="entry name" value="ANK"/>
    <property type="match status" value="5"/>
</dbReference>
<dbReference type="Gene3D" id="1.25.40.20">
    <property type="entry name" value="Ankyrin repeat-containing domain"/>
    <property type="match status" value="2"/>
</dbReference>
<evidence type="ECO:0000256" key="1">
    <source>
        <dbReference type="SAM" id="MobiDB-lite"/>
    </source>
</evidence>
<name>A0AAD2CN54_9STRA</name>
<dbReference type="EMBL" id="CAKOGP040000557">
    <property type="protein sequence ID" value="CAJ1936678.1"/>
    <property type="molecule type" value="Genomic_DNA"/>
</dbReference>
<feature type="region of interest" description="Disordered" evidence="1">
    <location>
        <begin position="134"/>
        <end position="156"/>
    </location>
</feature>
<feature type="compositionally biased region" description="Low complexity" evidence="1">
    <location>
        <begin position="146"/>
        <end position="155"/>
    </location>
</feature>
<dbReference type="PANTHER" id="PTHR24121">
    <property type="entry name" value="NO MECHANORECEPTOR POTENTIAL C, ISOFORM D-RELATED"/>
    <property type="match status" value="1"/>
</dbReference>
<feature type="region of interest" description="Disordered" evidence="1">
    <location>
        <begin position="80"/>
        <end position="112"/>
    </location>
</feature>
<dbReference type="InterPro" id="IPR036770">
    <property type="entry name" value="Ankyrin_rpt-contain_sf"/>
</dbReference>
<feature type="compositionally biased region" description="Acidic residues" evidence="1">
    <location>
        <begin position="82"/>
        <end position="99"/>
    </location>
</feature>
<proteinExistence type="predicted"/>
<dbReference type="SUPFAM" id="SSF48403">
    <property type="entry name" value="Ankyrin repeat"/>
    <property type="match status" value="1"/>
</dbReference>
<protein>
    <submittedName>
        <fullName evidence="2">Uncharacterized protein</fullName>
    </submittedName>
</protein>
<evidence type="ECO:0000313" key="2">
    <source>
        <dbReference type="EMBL" id="CAJ1936678.1"/>
    </source>
</evidence>
<dbReference type="AlphaFoldDB" id="A0AAD2CN54"/>
<feature type="compositionally biased region" description="Basic and acidic residues" evidence="1">
    <location>
        <begin position="100"/>
        <end position="112"/>
    </location>
</feature>
<comment type="caution">
    <text evidence="2">The sequence shown here is derived from an EMBL/GenBank/DDBJ whole genome shotgun (WGS) entry which is preliminary data.</text>
</comment>